<dbReference type="GO" id="GO:0005743">
    <property type="term" value="C:mitochondrial inner membrane"/>
    <property type="evidence" value="ECO:0007669"/>
    <property type="project" value="UniProtKB-SubCell"/>
</dbReference>
<comment type="similarity">
    <text evidence="2 17">Belongs to the complex I subunit 2 family.</text>
</comment>
<evidence type="ECO:0000256" key="8">
    <source>
        <dbReference type="ARBA" id="ARBA00022792"/>
    </source>
</evidence>
<dbReference type="EC" id="7.1.1.2" evidence="3 17"/>
<evidence type="ECO:0000256" key="7">
    <source>
        <dbReference type="ARBA" id="ARBA00022692"/>
    </source>
</evidence>
<dbReference type="InterPro" id="IPR050175">
    <property type="entry name" value="Complex_I_Subunit_2"/>
</dbReference>
<feature type="transmembrane region" description="Helical" evidence="17">
    <location>
        <begin position="269"/>
        <end position="289"/>
    </location>
</feature>
<feature type="transmembrane region" description="Helical" evidence="17">
    <location>
        <begin position="142"/>
        <end position="160"/>
    </location>
</feature>
<evidence type="ECO:0000256" key="5">
    <source>
        <dbReference type="ARBA" id="ARBA00022448"/>
    </source>
</evidence>
<feature type="transmembrane region" description="Helical" evidence="17">
    <location>
        <begin position="309"/>
        <end position="328"/>
    </location>
</feature>
<feature type="transmembrane region" description="Helical" evidence="17">
    <location>
        <begin position="191"/>
        <end position="219"/>
    </location>
</feature>
<dbReference type="AlphaFoldDB" id="A0A0U1WZI2"/>
<dbReference type="InterPro" id="IPR003917">
    <property type="entry name" value="NADH_UbQ_OxRdtase_chain2"/>
</dbReference>
<evidence type="ECO:0000256" key="15">
    <source>
        <dbReference type="ARBA" id="ARBA00023136"/>
    </source>
</evidence>
<evidence type="ECO:0000256" key="13">
    <source>
        <dbReference type="ARBA" id="ARBA00023075"/>
    </source>
</evidence>
<keyword evidence="5" id="KW-0813">Transport</keyword>
<evidence type="ECO:0000259" key="18">
    <source>
        <dbReference type="Pfam" id="PF00361"/>
    </source>
</evidence>
<dbReference type="PANTHER" id="PTHR46552:SF1">
    <property type="entry name" value="NADH-UBIQUINONE OXIDOREDUCTASE CHAIN 2"/>
    <property type="match status" value="1"/>
</dbReference>
<keyword evidence="6 17" id="KW-0679">Respiratory chain</keyword>
<dbReference type="Pfam" id="PF00361">
    <property type="entry name" value="Proton_antipo_M"/>
    <property type="match status" value="2"/>
</dbReference>
<feature type="transmembrane region" description="Helical" evidence="17">
    <location>
        <begin position="71"/>
        <end position="93"/>
    </location>
</feature>
<evidence type="ECO:0000256" key="10">
    <source>
        <dbReference type="ARBA" id="ARBA00022982"/>
    </source>
</evidence>
<evidence type="ECO:0000256" key="11">
    <source>
        <dbReference type="ARBA" id="ARBA00022989"/>
    </source>
</evidence>
<evidence type="ECO:0000313" key="19">
    <source>
        <dbReference type="EMBL" id="AIE44510.1"/>
    </source>
</evidence>
<dbReference type="InterPro" id="IPR001750">
    <property type="entry name" value="ND/Mrp_TM"/>
</dbReference>
<protein>
    <recommendedName>
        <fullName evidence="4 17">NADH-ubiquinone oxidoreductase chain 2</fullName>
        <ecNumber evidence="3 17">7.1.1.2</ecNumber>
    </recommendedName>
</protein>
<keyword evidence="8 17" id="KW-0999">Mitochondrion inner membrane</keyword>
<sequence>MISFFPFQTMFLLTLISGTLIAVAAPSWFLAWLGLEVNLLSFIPLMTATTKHQEAEAATKYFLSQATGSTLLLIGSTLTPTNGTLITIFGLLIKLGVPPGHFWFPSVMNALPWASCILLATWQKIAPLSLLSFSPSLTTSPMLPMIAAASSLLGGFMGMNQSQLRPLLAYSSIGHLGWMIMLSTISPNMTMTYFIIYATISVTIMSTLSLASLTSLYSLSSPLQENRTLKLLLTALLLSLGGLPPFLGFMPKLLTLHAFATSSLLLTTLPLILGSLINLFYYLSFSFTLILPTNTTQLTTQPTTMKTPLLLSIMITLSLSASILMSPFL</sequence>
<evidence type="ECO:0000256" key="14">
    <source>
        <dbReference type="ARBA" id="ARBA00023128"/>
    </source>
</evidence>
<evidence type="ECO:0000256" key="2">
    <source>
        <dbReference type="ARBA" id="ARBA00007012"/>
    </source>
</evidence>
<dbReference type="EMBL" id="KJ754934">
    <property type="protein sequence ID" value="AIE44510.1"/>
    <property type="molecule type" value="Genomic_DNA"/>
</dbReference>
<geneLocation type="mitochondrion" evidence="19"/>
<reference evidence="19" key="1">
    <citation type="journal article" date="2014" name="Mitochondrial DNA">
        <title>Complete mitochondrial genome of Sipunculus nudus (Sipuncula, Sipunculidae).</title>
        <authorList>
            <person name="Song S.X."/>
            <person name="Ding S.X."/>
            <person name="Yan Q.P."/>
            <person name="Qin Y.X."/>
        </authorList>
    </citation>
    <scope>NUCLEOTIDE SEQUENCE</scope>
</reference>
<feature type="transmembrane region" description="Helical" evidence="17">
    <location>
        <begin position="167"/>
        <end position="185"/>
    </location>
</feature>
<keyword evidence="11 17" id="KW-1133">Transmembrane helix</keyword>
<keyword evidence="14 17" id="KW-0496">Mitochondrion</keyword>
<evidence type="ECO:0000256" key="6">
    <source>
        <dbReference type="ARBA" id="ARBA00022660"/>
    </source>
</evidence>
<comment type="catalytic activity">
    <reaction evidence="16 17">
        <text>a ubiquinone + NADH + 5 H(+)(in) = a ubiquinol + NAD(+) + 4 H(+)(out)</text>
        <dbReference type="Rhea" id="RHEA:29091"/>
        <dbReference type="Rhea" id="RHEA-COMP:9565"/>
        <dbReference type="Rhea" id="RHEA-COMP:9566"/>
        <dbReference type="ChEBI" id="CHEBI:15378"/>
        <dbReference type="ChEBI" id="CHEBI:16389"/>
        <dbReference type="ChEBI" id="CHEBI:17976"/>
        <dbReference type="ChEBI" id="CHEBI:57540"/>
        <dbReference type="ChEBI" id="CHEBI:57945"/>
        <dbReference type="EC" id="7.1.1.2"/>
    </reaction>
</comment>
<keyword evidence="15 17" id="KW-0472">Membrane</keyword>
<evidence type="ECO:0000256" key="17">
    <source>
        <dbReference type="RuleBase" id="RU003403"/>
    </source>
</evidence>
<evidence type="ECO:0000256" key="9">
    <source>
        <dbReference type="ARBA" id="ARBA00022967"/>
    </source>
</evidence>
<gene>
    <name evidence="19" type="primary">ND2</name>
</gene>
<evidence type="ECO:0000256" key="12">
    <source>
        <dbReference type="ARBA" id="ARBA00023027"/>
    </source>
</evidence>
<dbReference type="PRINTS" id="PR01436">
    <property type="entry name" value="NADHDHGNASE2"/>
</dbReference>
<evidence type="ECO:0000256" key="1">
    <source>
        <dbReference type="ARBA" id="ARBA00004448"/>
    </source>
</evidence>
<evidence type="ECO:0000256" key="16">
    <source>
        <dbReference type="ARBA" id="ARBA00049551"/>
    </source>
</evidence>
<keyword evidence="13 17" id="KW-0830">Ubiquinone</keyword>
<comment type="subcellular location">
    <subcellularLocation>
        <location evidence="1 17">Mitochondrion inner membrane</location>
        <topology evidence="1 17">Multi-pass membrane protein</topology>
    </subcellularLocation>
</comment>
<feature type="domain" description="NADH:quinone oxidoreductase/Mrp antiporter transmembrane" evidence="18">
    <location>
        <begin position="25"/>
        <end position="76"/>
    </location>
</feature>
<evidence type="ECO:0000256" key="3">
    <source>
        <dbReference type="ARBA" id="ARBA00012944"/>
    </source>
</evidence>
<dbReference type="GO" id="GO:0008137">
    <property type="term" value="F:NADH dehydrogenase (ubiquinone) activity"/>
    <property type="evidence" value="ECO:0007669"/>
    <property type="project" value="UniProtKB-EC"/>
</dbReference>
<keyword evidence="9 17" id="KW-1278">Translocase</keyword>
<evidence type="ECO:0000256" key="4">
    <source>
        <dbReference type="ARBA" id="ARBA00021008"/>
    </source>
</evidence>
<comment type="function">
    <text evidence="17">Core subunit of the mitochondrial membrane respiratory chain NADH dehydrogenase (Complex I) which catalyzes electron transfer from NADH through the respiratory chain, using ubiquinone as an electron acceptor. Essential for the catalytic activity and assembly of complex I.</text>
</comment>
<name>A0A0U1WZI2_SIPNU</name>
<keyword evidence="12 17" id="KW-0520">NAD</keyword>
<feature type="transmembrane region" description="Helical" evidence="17">
    <location>
        <begin position="102"/>
        <end position="122"/>
    </location>
</feature>
<keyword evidence="10 17" id="KW-0249">Electron transport</keyword>
<dbReference type="PANTHER" id="PTHR46552">
    <property type="entry name" value="NADH-UBIQUINONE OXIDOREDUCTASE CHAIN 2"/>
    <property type="match status" value="1"/>
</dbReference>
<keyword evidence="7 17" id="KW-0812">Transmembrane</keyword>
<dbReference type="GO" id="GO:0006120">
    <property type="term" value="P:mitochondrial electron transport, NADH to ubiquinone"/>
    <property type="evidence" value="ECO:0007669"/>
    <property type="project" value="InterPro"/>
</dbReference>
<proteinExistence type="inferred from homology"/>
<feature type="transmembrane region" description="Helical" evidence="17">
    <location>
        <begin position="12"/>
        <end position="35"/>
    </location>
</feature>
<accession>A0A0U1WZI2</accession>
<organism evidence="19">
    <name type="scientific">Sipunculus nudus</name>
    <name type="common">Sipunculan worm</name>
    <dbReference type="NCBI Taxonomy" id="6446"/>
    <lineage>
        <taxon>Eukaryota</taxon>
        <taxon>Metazoa</taxon>
        <taxon>Spiralia</taxon>
        <taxon>Lophotrochozoa</taxon>
        <taxon>Annelida</taxon>
        <taxon>Sipuncula</taxon>
        <taxon>Sipunculidea</taxon>
        <taxon>Golfingiida</taxon>
        <taxon>Sipunculidae</taxon>
        <taxon>Sipunculus</taxon>
    </lineage>
</organism>
<feature type="transmembrane region" description="Helical" evidence="17">
    <location>
        <begin position="231"/>
        <end position="249"/>
    </location>
</feature>
<feature type="domain" description="NADH:quinone oxidoreductase/Mrp antiporter transmembrane" evidence="18">
    <location>
        <begin position="83"/>
        <end position="269"/>
    </location>
</feature>